<sequence>MLDASLCRHTLHYIPSGESTKMKQYEPSAILAARARSVLAEIQQQASVTRALLTGFLIYLIISRIQYARKTPKVASVGFPPIPFIDSYVAAIRFLLNPVKLVKEGLAKSKNGMFRIATLQGEYVVVTDRRKVAEYIKAPDSVLNMQEGSNDQQQIPYTMGYGVGYRTYHTSVVRGVVTKELGINTPKMLDEATLALDDLIGSPEDYTPIGLYDTLAMTVARVSSRVYVGTEFCRNQEYLKNAADYAQAVVISAEILRILPEFMKSFVTQLLPVMKYRRNGAKFLHQYIQDRLDGKVDEDGQKPHDLVQWLIDAAPPVEKTVPQLAERVMALNVASIHTTTMVFSGALYSLAMEPERYLEPLRQEVLDNLEDNEITPAMLGKLHKMDSFLRESGRFNNAGLLAMQRNVKREFRFSDGTVLPPGSKVGASSLILHRDPEVYDDPEIFDGFRFVGSKYQDSKETLVVNTTNNYHVFGHGRHPCPGRFFAVHEIKLIFCLLLLKYDIKLAPGDVPHGIYIATMAIPDTGLKVQFRARKE</sequence>
<reference evidence="1" key="2">
    <citation type="submission" date="2021-10" db="EMBL/GenBank/DDBJ databases">
        <authorList>
            <person name="Piombo E."/>
        </authorList>
    </citation>
    <scope>NUCLEOTIDE SEQUENCE</scope>
</reference>
<protein>
    <submittedName>
        <fullName evidence="1">Uncharacterized protein</fullName>
    </submittedName>
</protein>
<proteinExistence type="predicted"/>
<dbReference type="Proteomes" id="UP000836387">
    <property type="component" value="Unassembled WGS sequence"/>
</dbReference>
<accession>A0ACA9U442</accession>
<name>A0ACA9U442_BIOOC</name>
<keyword evidence="2" id="KW-1185">Reference proteome</keyword>
<gene>
    <name evidence="1" type="ORF">CRV2_00013600</name>
</gene>
<comment type="caution">
    <text evidence="1">The sequence shown here is derived from an EMBL/GenBank/DDBJ whole genome shotgun (WGS) entry which is preliminary data.</text>
</comment>
<organism evidence="1 2">
    <name type="scientific">Clonostachys rosea f. rosea IK726</name>
    <dbReference type="NCBI Taxonomy" id="1349383"/>
    <lineage>
        <taxon>Eukaryota</taxon>
        <taxon>Fungi</taxon>
        <taxon>Dikarya</taxon>
        <taxon>Ascomycota</taxon>
        <taxon>Pezizomycotina</taxon>
        <taxon>Sordariomycetes</taxon>
        <taxon>Hypocreomycetidae</taxon>
        <taxon>Hypocreales</taxon>
        <taxon>Bionectriaceae</taxon>
        <taxon>Clonostachys</taxon>
    </lineage>
</organism>
<evidence type="ECO:0000313" key="2">
    <source>
        <dbReference type="Proteomes" id="UP000836387"/>
    </source>
</evidence>
<evidence type="ECO:0000313" key="1">
    <source>
        <dbReference type="EMBL" id="CAG9948061.1"/>
    </source>
</evidence>
<dbReference type="EMBL" id="CADEHS020000014">
    <property type="protein sequence ID" value="CAG9948061.1"/>
    <property type="molecule type" value="Genomic_DNA"/>
</dbReference>
<reference evidence="1" key="1">
    <citation type="submission" date="2020-04" db="EMBL/GenBank/DDBJ databases">
        <authorList>
            <person name="Broberg M."/>
        </authorList>
    </citation>
    <scope>NUCLEOTIDE SEQUENCE</scope>
</reference>